<feature type="transmembrane region" description="Helical" evidence="1">
    <location>
        <begin position="197"/>
        <end position="219"/>
    </location>
</feature>
<comment type="caution">
    <text evidence="2">The sequence shown here is derived from an EMBL/GenBank/DDBJ whole genome shotgun (WGS) entry which is preliminary data.</text>
</comment>
<dbReference type="InterPro" id="IPR018674">
    <property type="entry name" value="DUF2142_membrane"/>
</dbReference>
<dbReference type="AlphaFoldDB" id="A0A927YPQ8"/>
<proteinExistence type="predicted"/>
<gene>
    <name evidence="2" type="ORF">E7272_02195</name>
</gene>
<feature type="transmembrane region" description="Helical" evidence="1">
    <location>
        <begin position="226"/>
        <end position="243"/>
    </location>
</feature>
<feature type="transmembrane region" description="Helical" evidence="1">
    <location>
        <begin position="462"/>
        <end position="482"/>
    </location>
</feature>
<feature type="transmembrane region" description="Helical" evidence="1">
    <location>
        <begin position="51"/>
        <end position="72"/>
    </location>
</feature>
<sequence>MEKVKQYFTDMNKEKGLQIGAVVLAAVGIIGALVFFFTNCMNLTATKRYNAYFAIIFVVMIALTVYLARILVLNKNWSYPRLFVILAIGWTFCMQLVMPPISGPDEVQHYYSAYHCSNIMLGMKDHNLSMDTSKLGSWVQDESFFYMRAEDYYMMPYLDVTFPYQYAILAQGNYIKHADDMQENVKVYIAPSKASRYLVSGAGITLARLLGFGFAGVIFMGRFFNSISLIIAGYIALKLLPVGKQQFLTFALFPGVLHLCSSYSYDNMSILFSLALFTLVLYYSQPQVKLHAWDIIILAGCVVILIPNKIVYALFAVWFFVIPLKKWWTDVVLSKKWYEYVILGVMGLGVVVVAKKVITKYYYVIMQSIFWKYEGGIETDSTRDALTWGYFKAHKIETLKFAWDGIKVDFWYNINHIVGRELGHVFLNAQVPWACIIVMLACLIIGMIFIKGNRIKKWQMVVIGIGLLMCVLAIFIGCMTRFTPAEGSQRIQISFRYLIPVYMCMCIGLGTDAKENKLALALIYIQNIMLIFSMCGLLHFLFHLRDGMPAPFEM</sequence>
<feature type="transmembrane region" description="Helical" evidence="1">
    <location>
        <begin position="295"/>
        <end position="320"/>
    </location>
</feature>
<keyword evidence="1" id="KW-0472">Membrane</keyword>
<feature type="transmembrane region" description="Helical" evidence="1">
    <location>
        <begin position="494"/>
        <end position="511"/>
    </location>
</feature>
<reference evidence="2" key="1">
    <citation type="submission" date="2019-04" db="EMBL/GenBank/DDBJ databases">
        <title>Evolution of Biomass-Degrading Anaerobic Consortia Revealed by Metagenomics.</title>
        <authorList>
            <person name="Peng X."/>
        </authorList>
    </citation>
    <scope>NUCLEOTIDE SEQUENCE</scope>
    <source>
        <strain evidence="2">SIG311</strain>
    </source>
</reference>
<feature type="transmembrane region" description="Helical" evidence="1">
    <location>
        <begin position="21"/>
        <end position="45"/>
    </location>
</feature>
<keyword evidence="1" id="KW-1133">Transmembrane helix</keyword>
<name>A0A927YPQ8_9FIRM</name>
<feature type="transmembrane region" description="Helical" evidence="1">
    <location>
        <begin position="263"/>
        <end position="283"/>
    </location>
</feature>
<dbReference type="EMBL" id="SVER01000004">
    <property type="protein sequence ID" value="MBE5918631.1"/>
    <property type="molecule type" value="Genomic_DNA"/>
</dbReference>
<dbReference type="Proteomes" id="UP000766246">
    <property type="component" value="Unassembled WGS sequence"/>
</dbReference>
<evidence type="ECO:0000313" key="3">
    <source>
        <dbReference type="Proteomes" id="UP000766246"/>
    </source>
</evidence>
<protein>
    <submittedName>
        <fullName evidence="2">DUF2142 domain-containing protein</fullName>
    </submittedName>
</protein>
<feature type="transmembrane region" description="Helical" evidence="1">
    <location>
        <begin position="79"/>
        <end position="98"/>
    </location>
</feature>
<keyword evidence="1" id="KW-0812">Transmembrane</keyword>
<accession>A0A927YPQ8</accession>
<evidence type="ECO:0000313" key="2">
    <source>
        <dbReference type="EMBL" id="MBE5918631.1"/>
    </source>
</evidence>
<dbReference type="Pfam" id="PF09913">
    <property type="entry name" value="DUF2142"/>
    <property type="match status" value="1"/>
</dbReference>
<evidence type="ECO:0000256" key="1">
    <source>
        <dbReference type="SAM" id="Phobius"/>
    </source>
</evidence>
<feature type="transmembrane region" description="Helical" evidence="1">
    <location>
        <begin position="340"/>
        <end position="358"/>
    </location>
</feature>
<feature type="transmembrane region" description="Helical" evidence="1">
    <location>
        <begin position="523"/>
        <end position="544"/>
    </location>
</feature>
<feature type="transmembrane region" description="Helical" evidence="1">
    <location>
        <begin position="431"/>
        <end position="450"/>
    </location>
</feature>
<organism evidence="2 3">
    <name type="scientific">Pseudobutyrivibrio ruminis</name>
    <dbReference type="NCBI Taxonomy" id="46206"/>
    <lineage>
        <taxon>Bacteria</taxon>
        <taxon>Bacillati</taxon>
        <taxon>Bacillota</taxon>
        <taxon>Clostridia</taxon>
        <taxon>Lachnospirales</taxon>
        <taxon>Lachnospiraceae</taxon>
        <taxon>Pseudobutyrivibrio</taxon>
    </lineage>
</organism>